<dbReference type="RefSeq" id="XP_041552744.1">
    <property type="nucleotide sequence ID" value="XM_041699683.1"/>
</dbReference>
<sequence>MGQGDREAVTSTIQDRFRTPNKPASASKLKRAPARLGSFANTSGPTSTSTRSTDSTLSFSNSSTDQTTLTQIDFVTVSQQDESDEDFNYIDDSEKNAREVIEIEDDDDEQGNNRNVDYRPPSTSRAKKGRRVKSDPAPLRQENVSIQGGGPSGKGRRKSGNMKDKPPQKDDRTLTQMNYVQRVLVEPDEDVKLEYAYITPKKKHPKRQTANTDKADALPLQGTYISEPSSKQKRRKLSPSSEGKGLHETEGNLQKKVQGSPVTPRKSTRTEIPSSQSPDSPGIAFITSSQFRSATRSPKARALKSPNEPFIKEESRGPIDQRDPSRSPQIACADGKPSLGHLISPCLPPSRLDTAKDTTESNEPPSLPSDTATNTPDSRQHPGPLQRTVVYETDAESDDGDSGDELLDFPSSFRNGNASNANYETQSEDDSNPPNTESQELPAPPLPDQGMDSGSYPPESNLLSDASICYQRLHPATQFPLEPVPTINTQKMAELFPNESNGLHTLTPSPSSSPMKARPESKRQMVCQTQYTDEYQAESQDANEIPTEVIPGSSPVARDDDGTSMKRRAPAALDAVVQVESSQAVDRAHRQRTVGQDSAPRGMLTRSQILTSSVMESVPLPFWMSSQDSLGEPYSLPDT</sequence>
<feature type="compositionally biased region" description="Low complexity" evidence="1">
    <location>
        <begin position="42"/>
        <end position="64"/>
    </location>
</feature>
<dbReference type="EMBL" id="AP024444">
    <property type="protein sequence ID" value="BCS20550.1"/>
    <property type="molecule type" value="Genomic_DNA"/>
</dbReference>
<evidence type="ECO:0000313" key="3">
    <source>
        <dbReference type="Proteomes" id="UP000654913"/>
    </source>
</evidence>
<feature type="compositionally biased region" description="Polar residues" evidence="1">
    <location>
        <begin position="270"/>
        <end position="279"/>
    </location>
</feature>
<dbReference type="AlphaFoldDB" id="A0A7R7XFW0"/>
<feature type="compositionally biased region" description="Polar residues" evidence="1">
    <location>
        <begin position="65"/>
        <end position="80"/>
    </location>
</feature>
<accession>A0A7R7XFW0</accession>
<feature type="compositionally biased region" description="Acidic residues" evidence="1">
    <location>
        <begin position="81"/>
        <end position="91"/>
    </location>
</feature>
<feature type="region of interest" description="Disordered" evidence="1">
    <location>
        <begin position="495"/>
        <end position="564"/>
    </location>
</feature>
<feature type="compositionally biased region" description="Basic and acidic residues" evidence="1">
    <location>
        <begin position="310"/>
        <end position="325"/>
    </location>
</feature>
<feature type="compositionally biased region" description="Polar residues" evidence="1">
    <location>
        <begin position="251"/>
        <end position="261"/>
    </location>
</feature>
<feature type="compositionally biased region" description="Basic and acidic residues" evidence="1">
    <location>
        <begin position="161"/>
        <end position="173"/>
    </location>
</feature>
<reference evidence="2" key="2">
    <citation type="submission" date="2021-02" db="EMBL/GenBank/DDBJ databases">
        <title>Aspergillus puulaauensis MK2 genome sequence.</title>
        <authorList>
            <person name="Futagami T."/>
            <person name="Mori K."/>
            <person name="Kadooka C."/>
            <person name="Tanaka T."/>
        </authorList>
    </citation>
    <scope>NUCLEOTIDE SEQUENCE</scope>
    <source>
        <strain evidence="2">MK2</strain>
    </source>
</reference>
<feature type="compositionally biased region" description="Polar residues" evidence="1">
    <location>
        <begin position="526"/>
        <end position="542"/>
    </location>
</feature>
<name>A0A7R7XFW0_9EURO</name>
<dbReference type="Proteomes" id="UP000654913">
    <property type="component" value="Chromosome 2"/>
</dbReference>
<feature type="region of interest" description="Disordered" evidence="1">
    <location>
        <begin position="580"/>
        <end position="603"/>
    </location>
</feature>
<organism evidence="2 3">
    <name type="scientific">Aspergillus puulaauensis</name>
    <dbReference type="NCBI Taxonomy" id="1220207"/>
    <lineage>
        <taxon>Eukaryota</taxon>
        <taxon>Fungi</taxon>
        <taxon>Dikarya</taxon>
        <taxon>Ascomycota</taxon>
        <taxon>Pezizomycotina</taxon>
        <taxon>Eurotiomycetes</taxon>
        <taxon>Eurotiomycetidae</taxon>
        <taxon>Eurotiales</taxon>
        <taxon>Aspergillaceae</taxon>
        <taxon>Aspergillus</taxon>
    </lineage>
</organism>
<keyword evidence="3" id="KW-1185">Reference proteome</keyword>
<gene>
    <name evidence="2" type="ORF">APUU_20982S</name>
</gene>
<dbReference type="KEGG" id="apuu:APUU_20982S"/>
<feature type="compositionally biased region" description="Polar residues" evidence="1">
    <location>
        <begin position="412"/>
        <end position="425"/>
    </location>
</feature>
<feature type="compositionally biased region" description="Polar residues" evidence="1">
    <location>
        <begin position="361"/>
        <end position="377"/>
    </location>
</feature>
<evidence type="ECO:0000256" key="1">
    <source>
        <dbReference type="SAM" id="MobiDB-lite"/>
    </source>
</evidence>
<dbReference type="GeneID" id="64970555"/>
<feature type="region of interest" description="Disordered" evidence="1">
    <location>
        <begin position="1"/>
        <end position="462"/>
    </location>
</feature>
<feature type="compositionally biased region" description="Polar residues" evidence="1">
    <location>
        <begin position="286"/>
        <end position="296"/>
    </location>
</feature>
<reference evidence="2" key="1">
    <citation type="submission" date="2021-01" db="EMBL/GenBank/DDBJ databases">
        <authorList>
            <consortium name="Aspergillus puulaauensis MK2 genome sequencing consortium"/>
            <person name="Kazuki M."/>
            <person name="Futagami T."/>
        </authorList>
    </citation>
    <scope>NUCLEOTIDE SEQUENCE</scope>
    <source>
        <strain evidence="2">MK2</strain>
    </source>
</reference>
<protein>
    <submittedName>
        <fullName evidence="2">Uncharacterized protein</fullName>
    </submittedName>
</protein>
<evidence type="ECO:0000313" key="2">
    <source>
        <dbReference type="EMBL" id="BCS20550.1"/>
    </source>
</evidence>
<proteinExistence type="predicted"/>
<dbReference type="OrthoDB" id="73788at2759"/>
<feature type="compositionally biased region" description="Polar residues" evidence="1">
    <location>
        <begin position="498"/>
        <end position="507"/>
    </location>
</feature>
<feature type="compositionally biased region" description="Basic and acidic residues" evidence="1">
    <location>
        <begin position="92"/>
        <end position="101"/>
    </location>
</feature>
<feature type="compositionally biased region" description="Acidic residues" evidence="1">
    <location>
        <begin position="393"/>
        <end position="407"/>
    </location>
</feature>